<dbReference type="GO" id="GO:0005634">
    <property type="term" value="C:nucleus"/>
    <property type="evidence" value="ECO:0007669"/>
    <property type="project" value="UniProtKB-SubCell"/>
</dbReference>
<dbReference type="KEGG" id="dhe:111598550"/>
<dbReference type="PANTHER" id="PTHR12243">
    <property type="entry name" value="MADF DOMAIN TRANSCRIPTION FACTOR"/>
    <property type="match status" value="1"/>
</dbReference>
<dbReference type="OMA" id="SIKPHMQ"/>
<reference evidence="6" key="1">
    <citation type="submission" date="2025-08" db="UniProtKB">
        <authorList>
            <consortium name="RefSeq"/>
        </authorList>
    </citation>
    <scope>IDENTIFICATION</scope>
    <source>
        <strain evidence="6">15085-1641.00</strain>
        <tissue evidence="6">Whole body</tissue>
    </source>
</reference>
<keyword evidence="5" id="KW-1185">Reference proteome</keyword>
<gene>
    <name evidence="6" type="primary">LOC111598550</name>
</gene>
<feature type="domain" description="BESS" evidence="4">
    <location>
        <begin position="214"/>
        <end position="253"/>
    </location>
</feature>
<keyword evidence="1" id="KW-0539">Nucleus</keyword>
<dbReference type="GO" id="GO:0003677">
    <property type="term" value="F:DNA binding"/>
    <property type="evidence" value="ECO:0007669"/>
    <property type="project" value="InterPro"/>
</dbReference>
<dbReference type="InterPro" id="IPR006578">
    <property type="entry name" value="MADF-dom"/>
</dbReference>
<evidence type="ECO:0000259" key="3">
    <source>
        <dbReference type="PROSITE" id="PS51029"/>
    </source>
</evidence>
<dbReference type="PROSITE" id="PS51031">
    <property type="entry name" value="BESS"/>
    <property type="match status" value="1"/>
</dbReference>
<evidence type="ECO:0000259" key="4">
    <source>
        <dbReference type="PROSITE" id="PS51031"/>
    </source>
</evidence>
<comment type="subcellular location">
    <subcellularLocation>
        <location evidence="1">Nucleus</location>
    </subcellularLocation>
</comment>
<proteinExistence type="predicted"/>
<dbReference type="GO" id="GO:0005667">
    <property type="term" value="C:transcription regulator complex"/>
    <property type="evidence" value="ECO:0007669"/>
    <property type="project" value="TreeGrafter"/>
</dbReference>
<dbReference type="SMART" id="SM00595">
    <property type="entry name" value="MADF"/>
    <property type="match status" value="1"/>
</dbReference>
<protein>
    <submittedName>
        <fullName evidence="6">Transcription factor Adf-1</fullName>
    </submittedName>
</protein>
<dbReference type="Pfam" id="PF10545">
    <property type="entry name" value="MADF_DNA_bdg"/>
    <property type="match status" value="1"/>
</dbReference>
<dbReference type="PROSITE" id="PS51029">
    <property type="entry name" value="MADF"/>
    <property type="match status" value="1"/>
</dbReference>
<feature type="compositionally biased region" description="Basic and acidic residues" evidence="2">
    <location>
        <begin position="120"/>
        <end position="130"/>
    </location>
</feature>
<feature type="compositionally biased region" description="Basic residues" evidence="2">
    <location>
        <begin position="131"/>
        <end position="146"/>
    </location>
</feature>
<dbReference type="GO" id="GO:0006357">
    <property type="term" value="P:regulation of transcription by RNA polymerase II"/>
    <property type="evidence" value="ECO:0007669"/>
    <property type="project" value="TreeGrafter"/>
</dbReference>
<accession>A0A6J1LPS8</accession>
<evidence type="ECO:0000313" key="5">
    <source>
        <dbReference type="Proteomes" id="UP000504633"/>
    </source>
</evidence>
<dbReference type="InterPro" id="IPR004210">
    <property type="entry name" value="BESS_motif"/>
</dbReference>
<dbReference type="OrthoDB" id="8038273at2759"/>
<evidence type="ECO:0000313" key="6">
    <source>
        <dbReference type="RefSeq" id="XP_023169610.2"/>
    </source>
</evidence>
<dbReference type="Pfam" id="PF02944">
    <property type="entry name" value="BESS"/>
    <property type="match status" value="1"/>
</dbReference>
<dbReference type="Proteomes" id="UP000504633">
    <property type="component" value="Unplaced"/>
</dbReference>
<dbReference type="InterPro" id="IPR039353">
    <property type="entry name" value="TF_Adf1"/>
</dbReference>
<dbReference type="GeneID" id="111598550"/>
<dbReference type="AlphaFoldDB" id="A0A6J1LPS8"/>
<evidence type="ECO:0000256" key="1">
    <source>
        <dbReference type="PROSITE-ProRule" id="PRU00371"/>
    </source>
</evidence>
<organism evidence="5 6">
    <name type="scientific">Drosophila hydei</name>
    <name type="common">Fruit fly</name>
    <dbReference type="NCBI Taxonomy" id="7224"/>
    <lineage>
        <taxon>Eukaryota</taxon>
        <taxon>Metazoa</taxon>
        <taxon>Ecdysozoa</taxon>
        <taxon>Arthropoda</taxon>
        <taxon>Hexapoda</taxon>
        <taxon>Insecta</taxon>
        <taxon>Pterygota</taxon>
        <taxon>Neoptera</taxon>
        <taxon>Endopterygota</taxon>
        <taxon>Diptera</taxon>
        <taxon>Brachycera</taxon>
        <taxon>Muscomorpha</taxon>
        <taxon>Ephydroidea</taxon>
        <taxon>Drosophilidae</taxon>
        <taxon>Drosophila</taxon>
    </lineage>
</organism>
<feature type="domain" description="MADF" evidence="3">
    <location>
        <begin position="20"/>
        <end position="118"/>
    </location>
</feature>
<dbReference type="RefSeq" id="XP_023169610.2">
    <property type="nucleotide sequence ID" value="XM_023313842.2"/>
</dbReference>
<name>A0A6J1LPS8_DROHY</name>
<evidence type="ECO:0000256" key="2">
    <source>
        <dbReference type="SAM" id="MobiDB-lite"/>
    </source>
</evidence>
<sequence>MGNHKVLKTAGINLRYSMYDFIEAVKKHHIIWDREHENFHNRELRDLAWQQIGQQLCKNFEVASSAEKQEIAKTLLKRWKNTRDSYLRVNRLRQSGEEICRASYIYEKELSFLLDVKPEEETDTLKEEPKKRKQFRISRTPVKRRRASENPVLEQDNKATLAEDGQHSVLDHLNYTTDTNSPLPAAKGTETSSSYTAELNNSSAIPAPAIAADPDPDQAFFDSIKPHMQRMSSDQKLDFQIHVLKILRHFKPN</sequence>
<dbReference type="PANTHER" id="PTHR12243:SF64">
    <property type="entry name" value="DORSAL INTERACTING PROTEIN 3-RELATED"/>
    <property type="match status" value="1"/>
</dbReference>
<feature type="region of interest" description="Disordered" evidence="2">
    <location>
        <begin position="120"/>
        <end position="195"/>
    </location>
</feature>